<dbReference type="Gene3D" id="1.10.10.60">
    <property type="entry name" value="Homeodomain-like"/>
    <property type="match status" value="1"/>
</dbReference>
<sequence length="206" mass="22297">MTPLRRGRPDDGGDRRARIVASATRLFADEGFDAVSLRQVARDAGVDPALVHHYFSGKDELFAASVELPADPDDVLAGMASLAAQDRGTALLRAIARLWEGPQRHALAAFVRGSLGSRARTAAVREVFRARVMPRVLEGLEGPREELELRATLAATQVMGFILLRYVVQLEPLASLPREQAVALVAPTLQHYLTGELTDPDPGRGS</sequence>
<dbReference type="EMBL" id="BAAAQW010000005">
    <property type="protein sequence ID" value="GAA2200680.1"/>
    <property type="molecule type" value="Genomic_DNA"/>
</dbReference>
<accession>A0ABN3BV69</accession>
<name>A0ABN3BV69_9MICC</name>
<dbReference type="RefSeq" id="WP_344299756.1">
    <property type="nucleotide sequence ID" value="NZ_BAAAQW010000005.1"/>
</dbReference>
<dbReference type="PRINTS" id="PR00455">
    <property type="entry name" value="HTHTETR"/>
</dbReference>
<protein>
    <submittedName>
        <fullName evidence="4">TetR family transcriptional regulator</fullName>
    </submittedName>
</protein>
<feature type="domain" description="HTH tetR-type" evidence="3">
    <location>
        <begin position="13"/>
        <end position="73"/>
    </location>
</feature>
<dbReference type="PANTHER" id="PTHR30055">
    <property type="entry name" value="HTH-TYPE TRANSCRIPTIONAL REGULATOR RUTR"/>
    <property type="match status" value="1"/>
</dbReference>
<dbReference type="SUPFAM" id="SSF46689">
    <property type="entry name" value="Homeodomain-like"/>
    <property type="match status" value="1"/>
</dbReference>
<dbReference type="PROSITE" id="PS50977">
    <property type="entry name" value="HTH_TETR_2"/>
    <property type="match status" value="1"/>
</dbReference>
<dbReference type="SUPFAM" id="SSF48498">
    <property type="entry name" value="Tetracyclin repressor-like, C-terminal domain"/>
    <property type="match status" value="1"/>
</dbReference>
<evidence type="ECO:0000259" key="3">
    <source>
        <dbReference type="PROSITE" id="PS50977"/>
    </source>
</evidence>
<dbReference type="PANTHER" id="PTHR30055:SF235">
    <property type="entry name" value="TRANSCRIPTIONAL REGULATORY PROTEIN"/>
    <property type="match status" value="1"/>
</dbReference>
<evidence type="ECO:0000313" key="5">
    <source>
        <dbReference type="Proteomes" id="UP001500432"/>
    </source>
</evidence>
<dbReference type="InterPro" id="IPR009057">
    <property type="entry name" value="Homeodomain-like_sf"/>
</dbReference>
<dbReference type="InterPro" id="IPR001647">
    <property type="entry name" value="HTH_TetR"/>
</dbReference>
<dbReference type="InterPro" id="IPR041678">
    <property type="entry name" value="TetR_C_16"/>
</dbReference>
<dbReference type="Gene3D" id="1.10.357.10">
    <property type="entry name" value="Tetracycline Repressor, domain 2"/>
    <property type="match status" value="1"/>
</dbReference>
<dbReference type="InterPro" id="IPR050109">
    <property type="entry name" value="HTH-type_TetR-like_transc_reg"/>
</dbReference>
<gene>
    <name evidence="4" type="ORF">GCM10009849_22170</name>
</gene>
<comment type="caution">
    <text evidence="4">The sequence shown here is derived from an EMBL/GenBank/DDBJ whole genome shotgun (WGS) entry which is preliminary data.</text>
</comment>
<dbReference type="Pfam" id="PF17920">
    <property type="entry name" value="TetR_C_16"/>
    <property type="match status" value="1"/>
</dbReference>
<dbReference type="Pfam" id="PF00440">
    <property type="entry name" value="TetR_N"/>
    <property type="match status" value="1"/>
</dbReference>
<keyword evidence="1 2" id="KW-0238">DNA-binding</keyword>
<dbReference type="Proteomes" id="UP001500432">
    <property type="component" value="Unassembled WGS sequence"/>
</dbReference>
<proteinExistence type="predicted"/>
<dbReference type="InterPro" id="IPR036271">
    <property type="entry name" value="Tet_transcr_reg_TetR-rel_C_sf"/>
</dbReference>
<keyword evidence="5" id="KW-1185">Reference proteome</keyword>
<organism evidence="4 5">
    <name type="scientific">Sinomonas flava</name>
    <dbReference type="NCBI Taxonomy" id="496857"/>
    <lineage>
        <taxon>Bacteria</taxon>
        <taxon>Bacillati</taxon>
        <taxon>Actinomycetota</taxon>
        <taxon>Actinomycetes</taxon>
        <taxon>Micrococcales</taxon>
        <taxon>Micrococcaceae</taxon>
        <taxon>Sinomonas</taxon>
    </lineage>
</organism>
<evidence type="ECO:0000256" key="2">
    <source>
        <dbReference type="PROSITE-ProRule" id="PRU00335"/>
    </source>
</evidence>
<evidence type="ECO:0000256" key="1">
    <source>
        <dbReference type="ARBA" id="ARBA00023125"/>
    </source>
</evidence>
<feature type="DNA-binding region" description="H-T-H motif" evidence="2">
    <location>
        <begin position="36"/>
        <end position="55"/>
    </location>
</feature>
<evidence type="ECO:0000313" key="4">
    <source>
        <dbReference type="EMBL" id="GAA2200680.1"/>
    </source>
</evidence>
<reference evidence="4 5" key="1">
    <citation type="journal article" date="2019" name="Int. J. Syst. Evol. Microbiol.">
        <title>The Global Catalogue of Microorganisms (GCM) 10K type strain sequencing project: providing services to taxonomists for standard genome sequencing and annotation.</title>
        <authorList>
            <consortium name="The Broad Institute Genomics Platform"/>
            <consortium name="The Broad Institute Genome Sequencing Center for Infectious Disease"/>
            <person name="Wu L."/>
            <person name="Ma J."/>
        </authorList>
    </citation>
    <scope>NUCLEOTIDE SEQUENCE [LARGE SCALE GENOMIC DNA]</scope>
    <source>
        <strain evidence="4 5">JCM 16034</strain>
    </source>
</reference>